<protein>
    <recommendedName>
        <fullName evidence="5">Cytochrome b5 heme-binding domain-containing protein</fullName>
    </recommendedName>
</protein>
<sequence length="477" mass="53551">MSSTSTTSTGGGGGDCCGVGSGSGGGGKQRQQQQPKKQQQQQQQEKKPQSKGNKSEVSKYKFTTPKVVDMPVDAKYVDTHVHVDQIMMRMNMTLDQFPMFAAANFPPQFERLVQVCCDPVSLEYTDMLISFDQIFAAYGVHPHNASEYNDDIEAKLIQRMASPKVVAWGECGLDYFYNKSARPAQLSAFTRQLQAAVKCNKPVVVHSREAEEDTLRLLKENLPKDWKIHIHCFTSNIEFALALLEHFPNLYIGFTGCITFNNSESIRDSVSVVPIDRILLETDGPYMTPMPFRGQIANSGHIPQIANVIAGIKELSLEEVLTQCHYKMLDVPEEVIWGLLVCVIIYLIKTIWFPPAPPPVVRRAKPVYEKRDYTLEELKQFVGVDETNAVFVAIKGKIYDVSMKRSVYGPGGSYELFAGHDATTCLAKSSFDKVNLNKMDTSSLNQDEMDSLNHWVSFFDERYEVVGNVKPEQTKQD</sequence>
<keyword evidence="7" id="KW-1185">Reference proteome</keyword>
<dbReference type="Pfam" id="PF00173">
    <property type="entry name" value="Cyt-b5"/>
    <property type="match status" value="1"/>
</dbReference>
<evidence type="ECO:0000313" key="6">
    <source>
        <dbReference type="EMBL" id="EFA81466.1"/>
    </source>
</evidence>
<feature type="compositionally biased region" description="Low complexity" evidence="4">
    <location>
        <begin position="29"/>
        <end position="43"/>
    </location>
</feature>
<organism evidence="6 7">
    <name type="scientific">Heterostelium pallidum (strain ATCC 26659 / Pp 5 / PN500)</name>
    <name type="common">Cellular slime mold</name>
    <name type="synonym">Polysphondylium pallidum</name>
    <dbReference type="NCBI Taxonomy" id="670386"/>
    <lineage>
        <taxon>Eukaryota</taxon>
        <taxon>Amoebozoa</taxon>
        <taxon>Evosea</taxon>
        <taxon>Eumycetozoa</taxon>
        <taxon>Dictyostelia</taxon>
        <taxon>Acytosteliales</taxon>
        <taxon>Acytosteliaceae</taxon>
        <taxon>Heterostelium</taxon>
    </lineage>
</organism>
<dbReference type="PANTHER" id="PTHR46363:SF1">
    <property type="entry name" value="DEOXYRIBONUCLEASE TATDN2-RELATED"/>
    <property type="match status" value="1"/>
</dbReference>
<dbReference type="InterPro" id="IPR018228">
    <property type="entry name" value="DNase_TatD-rel_CS"/>
</dbReference>
<feature type="region of interest" description="Disordered" evidence="4">
    <location>
        <begin position="1"/>
        <end position="58"/>
    </location>
</feature>
<evidence type="ECO:0000256" key="3">
    <source>
        <dbReference type="ARBA" id="ARBA00038357"/>
    </source>
</evidence>
<dbReference type="InterPro" id="IPR001199">
    <property type="entry name" value="Cyt_B5-like_heme/steroid-bd"/>
</dbReference>
<dbReference type="SMART" id="SM01117">
    <property type="entry name" value="Cyt-b5"/>
    <property type="match status" value="1"/>
</dbReference>
<comment type="caution">
    <text evidence="6">The sequence shown here is derived from an EMBL/GenBank/DDBJ whole genome shotgun (WGS) entry which is preliminary data.</text>
</comment>
<dbReference type="GO" id="GO:0046872">
    <property type="term" value="F:metal ion binding"/>
    <property type="evidence" value="ECO:0007669"/>
    <property type="project" value="UniProtKB-KW"/>
</dbReference>
<dbReference type="GO" id="GO:0016788">
    <property type="term" value="F:hydrolase activity, acting on ester bonds"/>
    <property type="evidence" value="ECO:0007669"/>
    <property type="project" value="InterPro"/>
</dbReference>
<dbReference type="PANTHER" id="PTHR46363">
    <property type="entry name" value="DEOXYRIBONUCLEASE TATDN2-RELATED"/>
    <property type="match status" value="1"/>
</dbReference>
<accession>D3BA79</accession>
<gene>
    <name evidence="6" type="ORF">PPL_05454</name>
</gene>
<keyword evidence="1" id="KW-0479">Metal-binding</keyword>
<evidence type="ECO:0000256" key="4">
    <source>
        <dbReference type="SAM" id="MobiDB-lite"/>
    </source>
</evidence>
<comment type="similarity">
    <text evidence="3">Belongs to the cytochrome b5 family. MAPR subfamily.</text>
</comment>
<dbReference type="InterPro" id="IPR001130">
    <property type="entry name" value="TatD-like"/>
</dbReference>
<name>D3BA79_HETP5</name>
<dbReference type="GeneID" id="31360939"/>
<dbReference type="FunFam" id="3.20.20.140:FF:000005">
    <property type="entry name" value="TatD family hydrolase"/>
    <property type="match status" value="1"/>
</dbReference>
<dbReference type="Pfam" id="PF01026">
    <property type="entry name" value="TatD_DNase"/>
    <property type="match status" value="1"/>
</dbReference>
<evidence type="ECO:0000256" key="1">
    <source>
        <dbReference type="ARBA" id="ARBA00022723"/>
    </source>
</evidence>
<feature type="domain" description="Cytochrome b5 heme-binding" evidence="5">
    <location>
        <begin position="373"/>
        <end position="470"/>
    </location>
</feature>
<evidence type="ECO:0000256" key="2">
    <source>
        <dbReference type="ARBA" id="ARBA00022801"/>
    </source>
</evidence>
<dbReference type="SUPFAM" id="SSF55856">
    <property type="entry name" value="Cytochrome b5-like heme/steroid binding domain"/>
    <property type="match status" value="1"/>
</dbReference>
<dbReference type="Gene3D" id="3.10.120.10">
    <property type="entry name" value="Cytochrome b5-like heme/steroid binding domain"/>
    <property type="match status" value="1"/>
</dbReference>
<dbReference type="EMBL" id="ADBJ01000025">
    <property type="protein sequence ID" value="EFA81466.1"/>
    <property type="molecule type" value="Genomic_DNA"/>
</dbReference>
<keyword evidence="2" id="KW-0378">Hydrolase</keyword>
<evidence type="ECO:0000259" key="5">
    <source>
        <dbReference type="SMART" id="SM01117"/>
    </source>
</evidence>
<evidence type="ECO:0000313" key="7">
    <source>
        <dbReference type="Proteomes" id="UP000001396"/>
    </source>
</evidence>
<dbReference type="InterPro" id="IPR032466">
    <property type="entry name" value="Metal_Hydrolase"/>
</dbReference>
<dbReference type="PROSITE" id="PS01091">
    <property type="entry name" value="TATD_3"/>
    <property type="match status" value="1"/>
</dbReference>
<dbReference type="Gene3D" id="3.20.20.140">
    <property type="entry name" value="Metal-dependent hydrolases"/>
    <property type="match status" value="1"/>
</dbReference>
<dbReference type="CDD" id="cd01310">
    <property type="entry name" value="TatD_DNAse"/>
    <property type="match status" value="1"/>
</dbReference>
<dbReference type="Proteomes" id="UP000001396">
    <property type="component" value="Unassembled WGS sequence"/>
</dbReference>
<dbReference type="RefSeq" id="XP_020433584.1">
    <property type="nucleotide sequence ID" value="XM_020576335.1"/>
</dbReference>
<reference evidence="6 7" key="1">
    <citation type="journal article" date="2011" name="Genome Res.">
        <title>Phylogeny-wide analysis of social amoeba genomes highlights ancient origins for complex intercellular communication.</title>
        <authorList>
            <person name="Heidel A.J."/>
            <person name="Lawal H.M."/>
            <person name="Felder M."/>
            <person name="Schilde C."/>
            <person name="Helps N.R."/>
            <person name="Tunggal B."/>
            <person name="Rivero F."/>
            <person name="John U."/>
            <person name="Schleicher M."/>
            <person name="Eichinger L."/>
            <person name="Platzer M."/>
            <person name="Noegel A.A."/>
            <person name="Schaap P."/>
            <person name="Gloeckner G."/>
        </authorList>
    </citation>
    <scope>NUCLEOTIDE SEQUENCE [LARGE SCALE GENOMIC DNA]</scope>
    <source>
        <strain evidence="7">ATCC 26659 / Pp 5 / PN500</strain>
    </source>
</reference>
<feature type="compositionally biased region" description="Basic and acidic residues" evidence="4">
    <location>
        <begin position="44"/>
        <end position="58"/>
    </location>
</feature>
<dbReference type="FunFam" id="3.10.120.10:FF:000003">
    <property type="entry name" value="membrane-associated progesterone receptor component 1"/>
    <property type="match status" value="1"/>
</dbReference>
<dbReference type="PROSITE" id="PS01090">
    <property type="entry name" value="TATD_2"/>
    <property type="match status" value="1"/>
</dbReference>
<dbReference type="AlphaFoldDB" id="D3BA79"/>
<dbReference type="InParanoid" id="D3BA79"/>
<proteinExistence type="inferred from homology"/>
<dbReference type="PROSITE" id="PS01137">
    <property type="entry name" value="TATD_1"/>
    <property type="match status" value="1"/>
</dbReference>
<feature type="compositionally biased region" description="Gly residues" evidence="4">
    <location>
        <begin position="9"/>
        <end position="28"/>
    </location>
</feature>
<dbReference type="InterPro" id="IPR036400">
    <property type="entry name" value="Cyt_B5-like_heme/steroid_sf"/>
</dbReference>
<dbReference type="SUPFAM" id="SSF51556">
    <property type="entry name" value="Metallo-dependent hydrolases"/>
    <property type="match status" value="1"/>
</dbReference>